<keyword evidence="2" id="KW-1185">Reference proteome</keyword>
<gene>
    <name evidence="1" type="ORF">FWILDA_LOCUS12165</name>
</gene>
<accession>A0A9W4SXW5</accession>
<feature type="non-terminal residue" evidence="1">
    <location>
        <position position="1"/>
    </location>
</feature>
<dbReference type="EMBL" id="CAMKVN010003791">
    <property type="protein sequence ID" value="CAI2185613.1"/>
    <property type="molecule type" value="Genomic_DNA"/>
</dbReference>
<sequence length="118" mass="13539">MSICFTPRGIIHLPVIMNELYQALSCILKALNEVYKHGLMHRDLRWDNIAHEIGKTKDNANWFLLDFDEGSHTNSVDVWGIGYLLQTSNLVREDDKILGTLMKRCLAVNLLERPTISD</sequence>
<dbReference type="InterPro" id="IPR011009">
    <property type="entry name" value="Kinase-like_dom_sf"/>
</dbReference>
<reference evidence="1" key="1">
    <citation type="submission" date="2022-08" db="EMBL/GenBank/DDBJ databases">
        <authorList>
            <person name="Kallberg Y."/>
            <person name="Tangrot J."/>
            <person name="Rosling A."/>
        </authorList>
    </citation>
    <scope>NUCLEOTIDE SEQUENCE</scope>
    <source>
        <strain evidence="1">Wild A</strain>
    </source>
</reference>
<evidence type="ECO:0000313" key="1">
    <source>
        <dbReference type="EMBL" id="CAI2185613.1"/>
    </source>
</evidence>
<dbReference type="Proteomes" id="UP001153678">
    <property type="component" value="Unassembled WGS sequence"/>
</dbReference>
<evidence type="ECO:0000313" key="2">
    <source>
        <dbReference type="Proteomes" id="UP001153678"/>
    </source>
</evidence>
<protein>
    <submittedName>
        <fullName evidence="1">273_t:CDS:1</fullName>
    </submittedName>
</protein>
<name>A0A9W4SXW5_9GLOM</name>
<dbReference type="Gene3D" id="1.10.510.10">
    <property type="entry name" value="Transferase(Phosphotransferase) domain 1"/>
    <property type="match status" value="1"/>
</dbReference>
<organism evidence="1 2">
    <name type="scientific">Funneliformis geosporum</name>
    <dbReference type="NCBI Taxonomy" id="1117311"/>
    <lineage>
        <taxon>Eukaryota</taxon>
        <taxon>Fungi</taxon>
        <taxon>Fungi incertae sedis</taxon>
        <taxon>Mucoromycota</taxon>
        <taxon>Glomeromycotina</taxon>
        <taxon>Glomeromycetes</taxon>
        <taxon>Glomerales</taxon>
        <taxon>Glomeraceae</taxon>
        <taxon>Funneliformis</taxon>
    </lineage>
</organism>
<proteinExistence type="predicted"/>
<dbReference type="AlphaFoldDB" id="A0A9W4SXW5"/>
<comment type="caution">
    <text evidence="1">The sequence shown here is derived from an EMBL/GenBank/DDBJ whole genome shotgun (WGS) entry which is preliminary data.</text>
</comment>
<dbReference type="OrthoDB" id="10020333at2759"/>
<dbReference type="SUPFAM" id="SSF56112">
    <property type="entry name" value="Protein kinase-like (PK-like)"/>
    <property type="match status" value="1"/>
</dbReference>